<dbReference type="GO" id="GO:0055085">
    <property type="term" value="P:transmembrane transport"/>
    <property type="evidence" value="ECO:0007669"/>
    <property type="project" value="InterPro"/>
</dbReference>
<dbReference type="InterPro" id="IPR035906">
    <property type="entry name" value="MetI-like_sf"/>
</dbReference>
<comment type="similarity">
    <text evidence="10">Belongs to the binding-protein-dependent transport system permease family. OppBC subfamily.</text>
</comment>
<evidence type="ECO:0000256" key="3">
    <source>
        <dbReference type="ARBA" id="ARBA00022475"/>
    </source>
</evidence>
<feature type="transmembrane region" description="Helical" evidence="11">
    <location>
        <begin position="177"/>
        <end position="197"/>
    </location>
</feature>
<sequence length="340" mass="37913">MTYKKNDNIPSEMFEQVGISTEKSEKISRPSLTAMQDSWMRIRKNKAAIVSLVILVLVVLMAIAGPWMSPHAPNDQNVEHSNLPPKVQGFENMPFWNGKQELAGTETDVYKENNVKDYYWFGTDSLGRDLFSRTWEGTRISLYIALIATIISLAVGVTYGMVSGYVGGRVDNFMQRIIEIISGIPNLVVVILMLLIMKPGLNAIIIAIAITGWINMARVVRAQVLMLKQQEFVLAAQAMGKPTSGILFKHLIPNLSGVIIINTMFTIPDAIFFEAFLSFIGIGLQPPTASLGTLIEEGYKSLRFLPYQIVYPAFVICLIMIVFNLIADGLRDAFDPKMRD</sequence>
<evidence type="ECO:0000256" key="1">
    <source>
        <dbReference type="ARBA" id="ARBA00004651"/>
    </source>
</evidence>
<dbReference type="GO" id="GO:0015833">
    <property type="term" value="P:peptide transport"/>
    <property type="evidence" value="ECO:0007669"/>
    <property type="project" value="UniProtKB-KW"/>
</dbReference>
<evidence type="ECO:0000259" key="12">
    <source>
        <dbReference type="PROSITE" id="PS50928"/>
    </source>
</evidence>
<dbReference type="CDD" id="cd06261">
    <property type="entry name" value="TM_PBP2"/>
    <property type="match status" value="1"/>
</dbReference>
<feature type="transmembrane region" description="Helical" evidence="11">
    <location>
        <begin position="259"/>
        <end position="284"/>
    </location>
</feature>
<keyword evidence="9 11" id="KW-0472">Membrane</keyword>
<gene>
    <name evidence="14" type="primary">oppC</name>
    <name evidence="14" type="ORF">BTBSAS_40115</name>
    <name evidence="13" type="ORF">CNY62_04095</name>
</gene>
<dbReference type="NCBIfam" id="NF045475">
    <property type="entry name" value="Opp3C"/>
    <property type="match status" value="1"/>
</dbReference>
<feature type="transmembrane region" description="Helical" evidence="11">
    <location>
        <begin position="47"/>
        <end position="68"/>
    </location>
</feature>
<dbReference type="PANTHER" id="PTHR43386">
    <property type="entry name" value="OLIGOPEPTIDE TRANSPORT SYSTEM PERMEASE PROTEIN APPC"/>
    <property type="match status" value="1"/>
</dbReference>
<dbReference type="EMBL" id="OUNC01000034">
    <property type="protein sequence ID" value="SPP29092.1"/>
    <property type="molecule type" value="Genomic_DNA"/>
</dbReference>
<proteinExistence type="inferred from homology"/>
<feature type="transmembrane region" description="Helical" evidence="11">
    <location>
        <begin position="203"/>
        <end position="220"/>
    </location>
</feature>
<dbReference type="KEGG" id="bths:CNY62_04095"/>
<dbReference type="InterPro" id="IPR050366">
    <property type="entry name" value="BP-dependent_transpt_permease"/>
</dbReference>
<dbReference type="EMBL" id="CP023483">
    <property type="protein sequence ID" value="ATF25638.1"/>
    <property type="molecule type" value="Genomic_DNA"/>
</dbReference>
<evidence type="ECO:0000256" key="4">
    <source>
        <dbReference type="ARBA" id="ARBA00022692"/>
    </source>
</evidence>
<keyword evidence="6" id="KW-0653">Protein transport</keyword>
<reference evidence="14" key="2">
    <citation type="submission" date="2018-04" db="EMBL/GenBank/DDBJ databases">
        <authorList>
            <person name="Go L.Y."/>
            <person name="Mitchell J.A."/>
        </authorList>
    </citation>
    <scope>NUCLEOTIDE SEQUENCE</scope>
    <source>
        <strain evidence="14">BSAS1 3</strain>
    </source>
</reference>
<dbReference type="GO" id="GO:0005886">
    <property type="term" value="C:plasma membrane"/>
    <property type="evidence" value="ECO:0007669"/>
    <property type="project" value="UniProtKB-SubCell"/>
</dbReference>
<dbReference type="Proteomes" id="UP000243591">
    <property type="component" value="Chromosome"/>
</dbReference>
<accession>A0A1D2KNP5</accession>
<evidence type="ECO:0000256" key="7">
    <source>
        <dbReference type="ARBA" id="ARBA00022989"/>
    </source>
</evidence>
<evidence type="ECO:0000256" key="11">
    <source>
        <dbReference type="RuleBase" id="RU363032"/>
    </source>
</evidence>
<evidence type="ECO:0000313" key="16">
    <source>
        <dbReference type="Proteomes" id="UP000270190"/>
    </source>
</evidence>
<evidence type="ECO:0000256" key="2">
    <source>
        <dbReference type="ARBA" id="ARBA00022448"/>
    </source>
</evidence>
<evidence type="ECO:0000313" key="13">
    <source>
        <dbReference type="EMBL" id="ATF25638.1"/>
    </source>
</evidence>
<comment type="subcellular location">
    <subcellularLocation>
        <location evidence="1 11">Cell membrane</location>
        <topology evidence="1 11">Multi-pass membrane protein</topology>
    </subcellularLocation>
</comment>
<keyword evidence="15" id="KW-1185">Reference proteome</keyword>
<feature type="transmembrane region" description="Helical" evidence="11">
    <location>
        <begin position="304"/>
        <end position="327"/>
    </location>
</feature>
<evidence type="ECO:0000313" key="15">
    <source>
        <dbReference type="Proteomes" id="UP000243591"/>
    </source>
</evidence>
<dbReference type="AlphaFoldDB" id="A0A1D2KNP5"/>
<keyword evidence="4 11" id="KW-0812">Transmembrane</keyword>
<reference evidence="16" key="3">
    <citation type="submission" date="2018-04" db="EMBL/GenBank/DDBJ databases">
        <authorList>
            <person name="Illikoud N."/>
        </authorList>
    </citation>
    <scope>NUCLEOTIDE SEQUENCE [LARGE SCALE GENOMIC DNA]</scope>
</reference>
<evidence type="ECO:0000256" key="8">
    <source>
        <dbReference type="ARBA" id="ARBA00023016"/>
    </source>
</evidence>
<dbReference type="GeneID" id="66537766"/>
<dbReference type="Pfam" id="PF12911">
    <property type="entry name" value="OppC_N"/>
    <property type="match status" value="1"/>
</dbReference>
<dbReference type="InterPro" id="IPR025966">
    <property type="entry name" value="OppC_N"/>
</dbReference>
<keyword evidence="5" id="KW-0571">Peptide transport</keyword>
<dbReference type="RefSeq" id="WP_036027410.1">
    <property type="nucleotide sequence ID" value="NZ_CBCPHX010000007.1"/>
</dbReference>
<keyword evidence="2 11" id="KW-0813">Transport</keyword>
<evidence type="ECO:0000256" key="10">
    <source>
        <dbReference type="ARBA" id="ARBA00024202"/>
    </source>
</evidence>
<organism evidence="13 15">
    <name type="scientific">Brochothrix thermosphacta</name>
    <name type="common">Microbacterium thermosphactum</name>
    <dbReference type="NCBI Taxonomy" id="2756"/>
    <lineage>
        <taxon>Bacteria</taxon>
        <taxon>Bacillati</taxon>
        <taxon>Bacillota</taxon>
        <taxon>Bacilli</taxon>
        <taxon>Bacillales</taxon>
        <taxon>Listeriaceae</taxon>
        <taxon>Brochothrix</taxon>
    </lineage>
</organism>
<keyword evidence="8" id="KW-0346">Stress response</keyword>
<evidence type="ECO:0000256" key="9">
    <source>
        <dbReference type="ARBA" id="ARBA00023136"/>
    </source>
</evidence>
<feature type="transmembrane region" description="Helical" evidence="11">
    <location>
        <begin position="140"/>
        <end position="165"/>
    </location>
</feature>
<keyword evidence="3" id="KW-1003">Cell membrane</keyword>
<protein>
    <submittedName>
        <fullName evidence="13">ABC transporter permease</fullName>
    </submittedName>
    <submittedName>
        <fullName evidence="14">Oligopeptide ABC transporter (Permease)</fullName>
    </submittedName>
</protein>
<dbReference type="Gene3D" id="1.10.3720.10">
    <property type="entry name" value="MetI-like"/>
    <property type="match status" value="1"/>
</dbReference>
<evidence type="ECO:0000313" key="14">
    <source>
        <dbReference type="EMBL" id="SPP29092.1"/>
    </source>
</evidence>
<keyword evidence="7 11" id="KW-1133">Transmembrane helix</keyword>
<name>A0A1D2KNP5_BROTH</name>
<dbReference type="InterPro" id="IPR000515">
    <property type="entry name" value="MetI-like"/>
</dbReference>
<dbReference type="PANTHER" id="PTHR43386:SF24">
    <property type="entry name" value="OLIGOPEPTIDE TRANSPORT SYSTEM PERMEASE PROTEIN AMID"/>
    <property type="match status" value="1"/>
</dbReference>
<reference evidence="13 15" key="1">
    <citation type="submission" date="2017-09" db="EMBL/GenBank/DDBJ databases">
        <title>Complete Genome Sequences of Two Strains of the Meat Spoilage Bacterium Brochothrix thermosphacta Isolated from Ground Chicken.</title>
        <authorList>
            <person name="Paoli G.C."/>
            <person name="Wijey C."/>
            <person name="Chen C.-Y."/>
            <person name="Nguyen L."/>
            <person name="Yan X."/>
            <person name="Irwin P.L."/>
        </authorList>
    </citation>
    <scope>NUCLEOTIDE SEQUENCE [LARGE SCALE GENOMIC DNA]</scope>
    <source>
        <strain evidence="13 15">BI</strain>
    </source>
</reference>
<dbReference type="OrthoDB" id="9797472at2"/>
<dbReference type="SUPFAM" id="SSF161098">
    <property type="entry name" value="MetI-like"/>
    <property type="match status" value="1"/>
</dbReference>
<evidence type="ECO:0000256" key="6">
    <source>
        <dbReference type="ARBA" id="ARBA00022927"/>
    </source>
</evidence>
<dbReference type="Proteomes" id="UP000270190">
    <property type="component" value="Unassembled WGS sequence"/>
</dbReference>
<evidence type="ECO:0000256" key="5">
    <source>
        <dbReference type="ARBA" id="ARBA00022856"/>
    </source>
</evidence>
<feature type="domain" description="ABC transmembrane type-1" evidence="12">
    <location>
        <begin position="138"/>
        <end position="327"/>
    </location>
</feature>
<dbReference type="PROSITE" id="PS50928">
    <property type="entry name" value="ABC_TM1"/>
    <property type="match status" value="1"/>
</dbReference>
<dbReference type="GO" id="GO:0015031">
    <property type="term" value="P:protein transport"/>
    <property type="evidence" value="ECO:0007669"/>
    <property type="project" value="UniProtKB-KW"/>
</dbReference>
<dbReference type="STRING" id="2756.BFR44_07725"/>
<dbReference type="Pfam" id="PF00528">
    <property type="entry name" value="BPD_transp_1"/>
    <property type="match status" value="1"/>
</dbReference>